<dbReference type="Gene3D" id="2.40.170.20">
    <property type="entry name" value="TonB-dependent receptor, beta-barrel domain"/>
    <property type="match status" value="1"/>
</dbReference>
<dbReference type="PROSITE" id="PS52016">
    <property type="entry name" value="TONB_DEPENDENT_REC_3"/>
    <property type="match status" value="1"/>
</dbReference>
<evidence type="ECO:0000256" key="8">
    <source>
        <dbReference type="PROSITE-ProRule" id="PRU01360"/>
    </source>
</evidence>
<reference evidence="13" key="1">
    <citation type="submission" date="2018-08" db="EMBL/GenBank/DDBJ databases">
        <authorList>
            <person name="Jin W."/>
            <person name="Wang H."/>
            <person name="Yang Y."/>
            <person name="Li M."/>
            <person name="Liu J."/>
        </authorList>
    </citation>
    <scope>NUCLEOTIDE SEQUENCE</scope>
    <source>
        <strain evidence="13">AESS21</strain>
    </source>
</reference>
<reference evidence="13" key="2">
    <citation type="journal article" date="2021" name="Microorganisms">
        <title>Bacterial Dimethylsulfoniopropionate Biosynthesis in the East China Sea.</title>
        <authorList>
            <person name="Liu J."/>
            <person name="Zhang Y."/>
            <person name="Liu J."/>
            <person name="Zhong H."/>
            <person name="Williams B.T."/>
            <person name="Zheng Y."/>
            <person name="Curson A.R.J."/>
            <person name="Sun C."/>
            <person name="Sun H."/>
            <person name="Song D."/>
            <person name="Wagner Mackenzie B."/>
            <person name="Bermejo Martinez A."/>
            <person name="Todd J.D."/>
            <person name="Zhang X.H."/>
        </authorList>
    </citation>
    <scope>NUCLEOTIDE SEQUENCE</scope>
    <source>
        <strain evidence="13">AESS21</strain>
    </source>
</reference>
<dbReference type="SUPFAM" id="SSF56935">
    <property type="entry name" value="Porins"/>
    <property type="match status" value="1"/>
</dbReference>
<proteinExistence type="inferred from homology"/>
<name>A0A944GT47_9HYPH</name>
<keyword evidence="7 8" id="KW-0998">Cell outer membrane</keyword>
<evidence type="ECO:0000256" key="5">
    <source>
        <dbReference type="ARBA" id="ARBA00023077"/>
    </source>
</evidence>
<keyword evidence="5 9" id="KW-0798">TonB box</keyword>
<dbReference type="Proteomes" id="UP000705379">
    <property type="component" value="Unassembled WGS sequence"/>
</dbReference>
<feature type="domain" description="TonB-dependent receptor-like beta-barrel" evidence="11">
    <location>
        <begin position="255"/>
        <end position="690"/>
    </location>
</feature>
<organism evidence="13 14">
    <name type="scientific">Roseibium polysiphoniae</name>
    <dbReference type="NCBI Taxonomy" id="2571221"/>
    <lineage>
        <taxon>Bacteria</taxon>
        <taxon>Pseudomonadati</taxon>
        <taxon>Pseudomonadota</taxon>
        <taxon>Alphaproteobacteria</taxon>
        <taxon>Hyphomicrobiales</taxon>
        <taxon>Stappiaceae</taxon>
        <taxon>Roseibium</taxon>
    </lineage>
</organism>
<evidence type="ECO:0000256" key="10">
    <source>
        <dbReference type="SAM" id="SignalP"/>
    </source>
</evidence>
<dbReference type="Gene3D" id="2.170.130.10">
    <property type="entry name" value="TonB-dependent receptor, plug domain"/>
    <property type="match status" value="1"/>
</dbReference>
<feature type="signal peptide" evidence="10">
    <location>
        <begin position="1"/>
        <end position="21"/>
    </location>
</feature>
<sequence>MKIRSCILWASTALCTLPAHAQDNSGESVFLDQIVVTANRSEGSLGTVAQSVEIISEEQIEETKILATDTSDLVSRLVPGYAPSNQTISGASESFRGRSVLIMVDGVPRNTPLRNNSRILSLINMDNIARIEVVNGASSLYGAGATGGTINIITKRGVEDGVNVTATVGATAFTANLPESIAPNANVSVEGRNGKFDYFFSLSGDFSRRTYDGDGNELASDGMLGQGGADRIGEGEAFGVIGYETDAKRFEVSADLSYARQDPDWYTDYSTGTSVPDYSNPYDGEPLEENSQYFTARYTDADFSLGNLEIKAFYNHIEKQSLMTELSSVNTFVYTSDNQTVLYGDRAGATASVNSALDFLTEGSNVTWGVDYTFDRTTQETIGGADVIAPMTQNQIAGFAQAEIPVVDRFRLQAGARFDQFFLSVDDFTRPESQTNLLSSLGLPVATIGAVDVTGGDFSYNQWTFNIGGVFDVTEEMQAYGNFSQGYALADVGAFTRRAGANTTAELCSISGIAGVCAGTGTTSFADISPEPQLVNTYEIGLRGDWDMFRANLSAYFSTSDKGTTFDISSNSVSQQKERLWGVEFNGEAHVLDWMTIGSVLAYSEGQYDTDDDGEFDSYLPNNRIPTTFKGLLYSTMTFEHDITARAEVEFFSGRSRDIDNKLDGAVLLNAAIAKTFENEGRLSLGVRNILDTDYINPTATATRGIDVAGLGRTIALSYQVKF</sequence>
<comment type="caution">
    <text evidence="13">The sequence shown here is derived from an EMBL/GenBank/DDBJ whole genome shotgun (WGS) entry which is preliminary data.</text>
</comment>
<dbReference type="Pfam" id="PF07715">
    <property type="entry name" value="Plug"/>
    <property type="match status" value="1"/>
</dbReference>
<dbReference type="GO" id="GO:0009279">
    <property type="term" value="C:cell outer membrane"/>
    <property type="evidence" value="ECO:0007669"/>
    <property type="project" value="UniProtKB-SubCell"/>
</dbReference>
<keyword evidence="2 8" id="KW-0813">Transport</keyword>
<keyword evidence="10" id="KW-0732">Signal</keyword>
<evidence type="ECO:0000256" key="4">
    <source>
        <dbReference type="ARBA" id="ARBA00022692"/>
    </source>
</evidence>
<dbReference type="AlphaFoldDB" id="A0A944GT47"/>
<evidence type="ECO:0000256" key="3">
    <source>
        <dbReference type="ARBA" id="ARBA00022452"/>
    </source>
</evidence>
<dbReference type="Pfam" id="PF00593">
    <property type="entry name" value="TonB_dep_Rec_b-barrel"/>
    <property type="match status" value="1"/>
</dbReference>
<dbReference type="GO" id="GO:0044718">
    <property type="term" value="P:siderophore transmembrane transport"/>
    <property type="evidence" value="ECO:0007669"/>
    <property type="project" value="TreeGrafter"/>
</dbReference>
<feature type="domain" description="TonB-dependent receptor plug" evidence="12">
    <location>
        <begin position="47"/>
        <end position="149"/>
    </location>
</feature>
<dbReference type="InterPro" id="IPR036942">
    <property type="entry name" value="Beta-barrel_TonB_sf"/>
</dbReference>
<dbReference type="InterPro" id="IPR000531">
    <property type="entry name" value="Beta-barrel_TonB"/>
</dbReference>
<dbReference type="EMBL" id="QTKU01000002">
    <property type="protein sequence ID" value="MBS8260842.1"/>
    <property type="molecule type" value="Genomic_DNA"/>
</dbReference>
<comment type="subcellular location">
    <subcellularLocation>
        <location evidence="1 8">Cell outer membrane</location>
        <topology evidence="1 8">Multi-pass membrane protein</topology>
    </subcellularLocation>
</comment>
<feature type="chain" id="PRO_5036861469" evidence="10">
    <location>
        <begin position="22"/>
        <end position="723"/>
    </location>
</feature>
<comment type="similarity">
    <text evidence="8 9">Belongs to the TonB-dependent receptor family.</text>
</comment>
<keyword evidence="4 8" id="KW-0812">Transmembrane</keyword>
<dbReference type="GO" id="GO:0015344">
    <property type="term" value="F:siderophore uptake transmembrane transporter activity"/>
    <property type="evidence" value="ECO:0007669"/>
    <property type="project" value="TreeGrafter"/>
</dbReference>
<evidence type="ECO:0000256" key="2">
    <source>
        <dbReference type="ARBA" id="ARBA00022448"/>
    </source>
</evidence>
<evidence type="ECO:0000256" key="1">
    <source>
        <dbReference type="ARBA" id="ARBA00004571"/>
    </source>
</evidence>
<evidence type="ECO:0000256" key="7">
    <source>
        <dbReference type="ARBA" id="ARBA00023237"/>
    </source>
</evidence>
<dbReference type="PANTHER" id="PTHR30069:SF42">
    <property type="entry name" value="FERRIC AEROBACTIN RECEPTOR"/>
    <property type="match status" value="1"/>
</dbReference>
<evidence type="ECO:0000259" key="11">
    <source>
        <dbReference type="Pfam" id="PF00593"/>
    </source>
</evidence>
<keyword evidence="6 8" id="KW-0472">Membrane</keyword>
<dbReference type="InterPro" id="IPR039426">
    <property type="entry name" value="TonB-dep_rcpt-like"/>
</dbReference>
<keyword evidence="3 8" id="KW-1134">Transmembrane beta strand</keyword>
<evidence type="ECO:0000313" key="13">
    <source>
        <dbReference type="EMBL" id="MBS8260842.1"/>
    </source>
</evidence>
<dbReference type="RefSeq" id="WP_213216298.1">
    <property type="nucleotide sequence ID" value="NZ_QTKU01000002.1"/>
</dbReference>
<dbReference type="PANTHER" id="PTHR30069">
    <property type="entry name" value="TONB-DEPENDENT OUTER MEMBRANE RECEPTOR"/>
    <property type="match status" value="1"/>
</dbReference>
<evidence type="ECO:0000256" key="9">
    <source>
        <dbReference type="RuleBase" id="RU003357"/>
    </source>
</evidence>
<accession>A0A944GT47</accession>
<dbReference type="InterPro" id="IPR037066">
    <property type="entry name" value="Plug_dom_sf"/>
</dbReference>
<protein>
    <submittedName>
        <fullName evidence="13">TonB-dependent receptor</fullName>
    </submittedName>
</protein>
<evidence type="ECO:0000256" key="6">
    <source>
        <dbReference type="ARBA" id="ARBA00023136"/>
    </source>
</evidence>
<keyword evidence="13" id="KW-0675">Receptor</keyword>
<dbReference type="InterPro" id="IPR012910">
    <property type="entry name" value="Plug_dom"/>
</dbReference>
<evidence type="ECO:0000313" key="14">
    <source>
        <dbReference type="Proteomes" id="UP000705379"/>
    </source>
</evidence>
<evidence type="ECO:0000259" key="12">
    <source>
        <dbReference type="Pfam" id="PF07715"/>
    </source>
</evidence>
<gene>
    <name evidence="13" type="ORF">DYI23_11475</name>
</gene>